<feature type="transmembrane region" description="Helical" evidence="7">
    <location>
        <begin position="760"/>
        <end position="782"/>
    </location>
</feature>
<feature type="transmembrane region" description="Helical" evidence="7">
    <location>
        <begin position="463"/>
        <end position="484"/>
    </location>
</feature>
<keyword evidence="2 7" id="KW-0813">Transport</keyword>
<dbReference type="Proteomes" id="UP000317369">
    <property type="component" value="Chromosome"/>
</dbReference>
<keyword evidence="4 7" id="KW-0812">Transmembrane</keyword>
<evidence type="ECO:0000313" key="10">
    <source>
        <dbReference type="Proteomes" id="UP000317369"/>
    </source>
</evidence>
<dbReference type="CDD" id="cd13585">
    <property type="entry name" value="PBP2_TMBP_like"/>
    <property type="match status" value="1"/>
</dbReference>
<name>A0A517YXG5_9BACT</name>
<keyword evidence="3" id="KW-1003">Cell membrane</keyword>
<dbReference type="PROSITE" id="PS50928">
    <property type="entry name" value="ABC_TM1"/>
    <property type="match status" value="1"/>
</dbReference>
<comment type="similarity">
    <text evidence="7">Belongs to the binding-protein-dependent transport system permease family.</text>
</comment>
<accession>A0A517YXG5</accession>
<dbReference type="CDD" id="cd06261">
    <property type="entry name" value="TM_PBP2"/>
    <property type="match status" value="1"/>
</dbReference>
<dbReference type="SUPFAM" id="SSF53850">
    <property type="entry name" value="Periplasmic binding protein-like II"/>
    <property type="match status" value="1"/>
</dbReference>
<evidence type="ECO:0000256" key="6">
    <source>
        <dbReference type="ARBA" id="ARBA00023136"/>
    </source>
</evidence>
<dbReference type="OrthoDB" id="9761387at2"/>
<feature type="transmembrane region" description="Helical" evidence="7">
    <location>
        <begin position="562"/>
        <end position="587"/>
    </location>
</feature>
<sequence>MTVGKALRSLLVLATILIVIWAFIDVGVRIVNKNAKLNQPGKTVLTILHWGNTEETDIVKELVREFEAENPDIKVNRLHANDYDTKLKTMLAAGTPPDLFYLRYEDVIDFADTEMIKNLEPFIAKDRANNNGYAMTDEFYPILIDAFRFDKDKQVQGQGDLYGIAKDFTTWIMYVNLDLFKQAGIEIPYDGWTWDEYRAAMKKIRALSDPQDPNKQYFGGVLKTWPTVVRNILWTNDADYFGGENNNDFNLVTLDQPNAQHMLNLIRTMRMDDDSVYNPTGISQSEDDMFRRGKIGSIGPLGRWMTPQYRKITEFDWDIVPMPYKTKPVSDIATVSWAMASATQNPDKAYTLLKFLTGKKGQTLTSELGLAMPCMKAVAESDAFLSPGQKPKNAQLFIDMIAKSKLPQNPRIKKFTTIVDRELQKTLQLNEKTPMQAANDVSENWRKELASPLNNKQYSRMPWMPVVTTAAILIAAAIAVLWWIARKEKLGSLDHAQERTGYLFVSPWVLGFVLLVLGPMILSFILAFTQWSAMSPLSSAKFVGFDNFVHIFNFDKDFTQSLWVTAYFTIICVPVIQVAALLVALLMNVSAKGIAFFRTAYFVPSVVTGVALVTLWITIFNNDSGMLNAYLNKILIPLGLEAPDWFGEDAKWFAMPALVIMSLWGVGGGMVIYLAGLKGIPQSLYEAATIDGAGPVKKFFAVTMPMLSPLIFFNLVMGIIGSFQIFTQAYVIRGSSGGTNENLMFYVLNLYDAAFNQHRMGYASALAWILFIIILVMTLLVFRGSKNMVHYEGLKS</sequence>
<feature type="transmembrane region" description="Helical" evidence="7">
    <location>
        <begin position="707"/>
        <end position="726"/>
    </location>
</feature>
<dbReference type="PANTHER" id="PTHR30193:SF1">
    <property type="entry name" value="ABC TRANSPORTER PERMEASE PROTEIN YESP-RELATED"/>
    <property type="match status" value="1"/>
</dbReference>
<dbReference type="Gene3D" id="3.40.190.10">
    <property type="entry name" value="Periplasmic binding protein-like II"/>
    <property type="match status" value="1"/>
</dbReference>
<dbReference type="InterPro" id="IPR051393">
    <property type="entry name" value="ABC_transporter_permease"/>
</dbReference>
<evidence type="ECO:0000256" key="1">
    <source>
        <dbReference type="ARBA" id="ARBA00004651"/>
    </source>
</evidence>
<feature type="transmembrane region" description="Helical" evidence="7">
    <location>
        <begin position="599"/>
        <end position="619"/>
    </location>
</feature>
<evidence type="ECO:0000256" key="7">
    <source>
        <dbReference type="RuleBase" id="RU363032"/>
    </source>
</evidence>
<evidence type="ECO:0000313" key="9">
    <source>
        <dbReference type="EMBL" id="QDU34909.1"/>
    </source>
</evidence>
<keyword evidence="5 7" id="KW-1133">Transmembrane helix</keyword>
<dbReference type="GO" id="GO:0005886">
    <property type="term" value="C:plasma membrane"/>
    <property type="evidence" value="ECO:0007669"/>
    <property type="project" value="UniProtKB-SubCell"/>
</dbReference>
<keyword evidence="10" id="KW-1185">Reference proteome</keyword>
<dbReference type="EMBL" id="CP036425">
    <property type="protein sequence ID" value="QDU34909.1"/>
    <property type="molecule type" value="Genomic_DNA"/>
</dbReference>
<organism evidence="9 10">
    <name type="scientific">Poriferisphaera corsica</name>
    <dbReference type="NCBI Taxonomy" id="2528020"/>
    <lineage>
        <taxon>Bacteria</taxon>
        <taxon>Pseudomonadati</taxon>
        <taxon>Planctomycetota</taxon>
        <taxon>Phycisphaerae</taxon>
        <taxon>Phycisphaerales</taxon>
        <taxon>Phycisphaeraceae</taxon>
        <taxon>Poriferisphaera</taxon>
    </lineage>
</organism>
<dbReference type="RefSeq" id="WP_145079427.1">
    <property type="nucleotide sequence ID" value="NZ_CP036425.1"/>
</dbReference>
<protein>
    <submittedName>
        <fullName evidence="9">L-arabinose transport system permease protein AraP</fullName>
    </submittedName>
</protein>
<evidence type="ECO:0000259" key="8">
    <source>
        <dbReference type="PROSITE" id="PS50928"/>
    </source>
</evidence>
<evidence type="ECO:0000256" key="4">
    <source>
        <dbReference type="ARBA" id="ARBA00022692"/>
    </source>
</evidence>
<dbReference type="Pfam" id="PF00528">
    <property type="entry name" value="BPD_transp_1"/>
    <property type="match status" value="1"/>
</dbReference>
<dbReference type="InterPro" id="IPR035906">
    <property type="entry name" value="MetI-like_sf"/>
</dbReference>
<dbReference type="Pfam" id="PF13416">
    <property type="entry name" value="SBP_bac_8"/>
    <property type="match status" value="1"/>
</dbReference>
<reference evidence="9 10" key="1">
    <citation type="submission" date="2019-02" db="EMBL/GenBank/DDBJ databases">
        <title>Deep-cultivation of Planctomycetes and their phenomic and genomic characterization uncovers novel biology.</title>
        <authorList>
            <person name="Wiegand S."/>
            <person name="Jogler M."/>
            <person name="Boedeker C."/>
            <person name="Pinto D."/>
            <person name="Vollmers J."/>
            <person name="Rivas-Marin E."/>
            <person name="Kohn T."/>
            <person name="Peeters S.H."/>
            <person name="Heuer A."/>
            <person name="Rast P."/>
            <person name="Oberbeckmann S."/>
            <person name="Bunk B."/>
            <person name="Jeske O."/>
            <person name="Meyerdierks A."/>
            <person name="Storesund J.E."/>
            <person name="Kallscheuer N."/>
            <person name="Luecker S."/>
            <person name="Lage O.M."/>
            <person name="Pohl T."/>
            <person name="Merkel B.J."/>
            <person name="Hornburger P."/>
            <person name="Mueller R.-W."/>
            <person name="Bruemmer F."/>
            <person name="Labrenz M."/>
            <person name="Spormann A.M."/>
            <person name="Op den Camp H."/>
            <person name="Overmann J."/>
            <person name="Amann R."/>
            <person name="Jetten M.S.M."/>
            <person name="Mascher T."/>
            <person name="Medema M.H."/>
            <person name="Devos D.P."/>
            <person name="Kaster A.-K."/>
            <person name="Ovreas L."/>
            <person name="Rohde M."/>
            <person name="Galperin M.Y."/>
            <person name="Jogler C."/>
        </authorList>
    </citation>
    <scope>NUCLEOTIDE SEQUENCE [LARGE SCALE GENOMIC DNA]</scope>
    <source>
        <strain evidence="9 10">KS4</strain>
    </source>
</reference>
<dbReference type="KEGG" id="pcor:KS4_29860"/>
<dbReference type="AlphaFoldDB" id="A0A517YXG5"/>
<comment type="subcellular location">
    <subcellularLocation>
        <location evidence="1 7">Cell membrane</location>
        <topology evidence="1 7">Multi-pass membrane protein</topology>
    </subcellularLocation>
</comment>
<dbReference type="InterPro" id="IPR006059">
    <property type="entry name" value="SBP"/>
</dbReference>
<proteinExistence type="inferred from homology"/>
<feature type="domain" description="ABC transmembrane type-1" evidence="8">
    <location>
        <begin position="562"/>
        <end position="781"/>
    </location>
</feature>
<feature type="transmembrane region" description="Helical" evidence="7">
    <location>
        <begin position="505"/>
        <end position="528"/>
    </location>
</feature>
<evidence type="ECO:0000256" key="2">
    <source>
        <dbReference type="ARBA" id="ARBA00022448"/>
    </source>
</evidence>
<dbReference type="PANTHER" id="PTHR30193">
    <property type="entry name" value="ABC TRANSPORTER PERMEASE PROTEIN"/>
    <property type="match status" value="1"/>
</dbReference>
<dbReference type="GO" id="GO:0055085">
    <property type="term" value="P:transmembrane transport"/>
    <property type="evidence" value="ECO:0007669"/>
    <property type="project" value="InterPro"/>
</dbReference>
<evidence type="ECO:0000256" key="5">
    <source>
        <dbReference type="ARBA" id="ARBA00022989"/>
    </source>
</evidence>
<feature type="transmembrane region" description="Helical" evidence="7">
    <location>
        <begin position="7"/>
        <end position="24"/>
    </location>
</feature>
<dbReference type="InterPro" id="IPR000515">
    <property type="entry name" value="MetI-like"/>
</dbReference>
<dbReference type="SUPFAM" id="SSF161098">
    <property type="entry name" value="MetI-like"/>
    <property type="match status" value="1"/>
</dbReference>
<evidence type="ECO:0000256" key="3">
    <source>
        <dbReference type="ARBA" id="ARBA00022475"/>
    </source>
</evidence>
<gene>
    <name evidence="9" type="primary">araP_2</name>
    <name evidence="9" type="ORF">KS4_29860</name>
</gene>
<keyword evidence="6 7" id="KW-0472">Membrane</keyword>
<dbReference type="Gene3D" id="1.10.3720.10">
    <property type="entry name" value="MetI-like"/>
    <property type="match status" value="1"/>
</dbReference>
<feature type="transmembrane region" description="Helical" evidence="7">
    <location>
        <begin position="653"/>
        <end position="675"/>
    </location>
</feature>